<dbReference type="GO" id="GO:0048568">
    <property type="term" value="P:embryonic organ development"/>
    <property type="evidence" value="ECO:0007669"/>
    <property type="project" value="TreeGrafter"/>
</dbReference>
<feature type="compositionally biased region" description="Low complexity" evidence="7">
    <location>
        <begin position="411"/>
        <end position="421"/>
    </location>
</feature>
<evidence type="ECO:0000256" key="2">
    <source>
        <dbReference type="ARBA" id="ARBA00023015"/>
    </source>
</evidence>
<evidence type="ECO:0000256" key="3">
    <source>
        <dbReference type="ARBA" id="ARBA00023125"/>
    </source>
</evidence>
<keyword evidence="5" id="KW-0539">Nucleus</keyword>
<dbReference type="GO" id="GO:0035329">
    <property type="term" value="P:hippo signaling"/>
    <property type="evidence" value="ECO:0007669"/>
    <property type="project" value="TreeGrafter"/>
</dbReference>
<dbReference type="SMART" id="SM00426">
    <property type="entry name" value="TEA"/>
    <property type="match status" value="1"/>
</dbReference>
<feature type="region of interest" description="Disordered" evidence="7">
    <location>
        <begin position="102"/>
        <end position="146"/>
    </location>
</feature>
<dbReference type="GO" id="GO:0000978">
    <property type="term" value="F:RNA polymerase II cis-regulatory region sequence-specific DNA binding"/>
    <property type="evidence" value="ECO:0007669"/>
    <property type="project" value="TreeGrafter"/>
</dbReference>
<dbReference type="PROSITE" id="PS51088">
    <property type="entry name" value="TEA_2"/>
    <property type="match status" value="1"/>
</dbReference>
<dbReference type="InterPro" id="IPR050937">
    <property type="entry name" value="TEC1_TEAD_TF"/>
</dbReference>
<dbReference type="Proteomes" id="UP000075902">
    <property type="component" value="Unassembled WGS sequence"/>
</dbReference>
<evidence type="ECO:0000259" key="8">
    <source>
        <dbReference type="PROSITE" id="PS51088"/>
    </source>
</evidence>
<dbReference type="InterPro" id="IPR000818">
    <property type="entry name" value="TEA/ATTS_dom"/>
</dbReference>
<dbReference type="InterPro" id="IPR041086">
    <property type="entry name" value="YBD"/>
</dbReference>
<reference evidence="10" key="1">
    <citation type="submission" date="2014-01" db="EMBL/GenBank/DDBJ databases">
        <title>The Genome Sequence of Anopheles melas CM1001059_A (V2).</title>
        <authorList>
            <consortium name="The Broad Institute Genomics Platform"/>
            <person name="Neafsey D.E."/>
            <person name="Besansky N."/>
            <person name="Howell P."/>
            <person name="Walton C."/>
            <person name="Young S.K."/>
            <person name="Zeng Q."/>
            <person name="Gargeya S."/>
            <person name="Fitzgerald M."/>
            <person name="Haas B."/>
            <person name="Abouelleil A."/>
            <person name="Allen A.W."/>
            <person name="Alvarado L."/>
            <person name="Arachchi H.M."/>
            <person name="Berlin A.M."/>
            <person name="Chapman S.B."/>
            <person name="Gainer-Dewar J."/>
            <person name="Goldberg J."/>
            <person name="Griggs A."/>
            <person name="Gujja S."/>
            <person name="Hansen M."/>
            <person name="Howarth C."/>
            <person name="Imamovic A."/>
            <person name="Ireland A."/>
            <person name="Larimer J."/>
            <person name="McCowan C."/>
            <person name="Murphy C."/>
            <person name="Pearson M."/>
            <person name="Poon T.W."/>
            <person name="Priest M."/>
            <person name="Roberts A."/>
            <person name="Saif S."/>
            <person name="Shea T."/>
            <person name="Sisk P."/>
            <person name="Sykes S."/>
            <person name="Wortman J."/>
            <person name="Nusbaum C."/>
            <person name="Birren B."/>
        </authorList>
    </citation>
    <scope>NUCLEOTIDE SEQUENCE [LARGE SCALE GENOMIC DNA]</scope>
    <source>
        <strain evidence="10">CM1001059</strain>
    </source>
</reference>
<dbReference type="Gene3D" id="2.70.50.80">
    <property type="match status" value="1"/>
</dbReference>
<proteinExistence type="predicted"/>
<keyword evidence="2" id="KW-0805">Transcription regulation</keyword>
<feature type="compositionally biased region" description="Basic residues" evidence="7">
    <location>
        <begin position="107"/>
        <end position="129"/>
    </location>
</feature>
<dbReference type="Pfam" id="PF01285">
    <property type="entry name" value="TEA"/>
    <property type="match status" value="1"/>
</dbReference>
<keyword evidence="4" id="KW-0804">Transcription</keyword>
<dbReference type="Gene3D" id="6.10.20.40">
    <property type="entry name" value="TEA/ATTS domain"/>
    <property type="match status" value="1"/>
</dbReference>
<evidence type="ECO:0000256" key="1">
    <source>
        <dbReference type="ARBA" id="ARBA00004123"/>
    </source>
</evidence>
<dbReference type="GO" id="GO:0005634">
    <property type="term" value="C:nucleus"/>
    <property type="evidence" value="ECO:0007669"/>
    <property type="project" value="UniProtKB-SubCell"/>
</dbReference>
<accession>A0A182TP32</accession>
<evidence type="ECO:0000313" key="9">
    <source>
        <dbReference type="EnsemblMetazoa" id="AMEC005819-PA"/>
    </source>
</evidence>
<dbReference type="AlphaFoldDB" id="A0A182TP32"/>
<dbReference type="PANTHER" id="PTHR11834">
    <property type="entry name" value="TRANSCRIPTIONAL ENHANCER FACTOR TEF RELATED"/>
    <property type="match status" value="1"/>
</dbReference>
<sequence>MMNVGPDKVFMGWGKQLPNEGTSRNELIARYIKLRTGKTRTRKQVSSHIQVLARRKLREFQAKMKVNHPLMGVKEKVFPTNMTGMSSAQIVTMAAAKGRLPLANPSYHHHHHHHHQQQQHHLPYHHHHPSAAGQFWQPGLQPSTSQDVKPFAQPGYPMKTATAVSEGALQPAHPWEGRAIATHKFRLVEYSAYLELRAEETYHKHLFVHIADTPANPLLESVEVKEIYDKFPQKSGGLKELYEKGPSNAFFLVKFWADLNTNIANDAGAFYGVSSHYESNDNMVITCSTKVCSFGKQVVEKVETEYSRIENGRYVYRISRSPMCDYMINFINKLKHLPEKYMMNSVLENFTILQVPEAAVPPPAPPPPPPIVDLPSCLVEQQTAAALLPQSTTPHQPATNREPPALGVVRTEPTTPTASPEELVRCTGDQQQQQRQPVKQEYLGLDPPDYGQLLEVDAKRASQQLLLLQHRPALHQLLRD</sequence>
<keyword evidence="10" id="KW-1185">Reference proteome</keyword>
<dbReference type="FunFam" id="2.70.50.80:FF:000003">
    <property type="entry name" value="Scalloped, isoform D"/>
    <property type="match status" value="1"/>
</dbReference>
<feature type="domain" description="TEA" evidence="8">
    <location>
        <begin position="1"/>
        <end position="59"/>
    </location>
</feature>
<name>A0A182TP32_9DIPT</name>
<evidence type="ECO:0000313" key="10">
    <source>
        <dbReference type="Proteomes" id="UP000075902"/>
    </source>
</evidence>
<evidence type="ECO:0000256" key="7">
    <source>
        <dbReference type="SAM" id="MobiDB-lite"/>
    </source>
</evidence>
<dbReference type="VEuPathDB" id="VectorBase:AMEC005819"/>
<feature type="region of interest" description="Disordered" evidence="7">
    <location>
        <begin position="391"/>
        <end position="444"/>
    </location>
</feature>
<reference evidence="9" key="2">
    <citation type="submission" date="2020-05" db="UniProtKB">
        <authorList>
            <consortium name="EnsemblMetazoa"/>
        </authorList>
    </citation>
    <scope>IDENTIFICATION</scope>
    <source>
        <strain evidence="9">CM1001059</strain>
    </source>
</reference>
<evidence type="ECO:0000256" key="4">
    <source>
        <dbReference type="ARBA" id="ARBA00023163"/>
    </source>
</evidence>
<evidence type="ECO:0000256" key="5">
    <source>
        <dbReference type="ARBA" id="ARBA00023242"/>
    </source>
</evidence>
<dbReference type="STRING" id="34690.A0A182TP32"/>
<feature type="DNA-binding region" description="TEA" evidence="6">
    <location>
        <begin position="1"/>
        <end position="59"/>
    </location>
</feature>
<organism evidence="9 10">
    <name type="scientific">Anopheles melas</name>
    <dbReference type="NCBI Taxonomy" id="34690"/>
    <lineage>
        <taxon>Eukaryota</taxon>
        <taxon>Metazoa</taxon>
        <taxon>Ecdysozoa</taxon>
        <taxon>Arthropoda</taxon>
        <taxon>Hexapoda</taxon>
        <taxon>Insecta</taxon>
        <taxon>Pterygota</taxon>
        <taxon>Neoptera</taxon>
        <taxon>Endopterygota</taxon>
        <taxon>Diptera</taxon>
        <taxon>Nematocera</taxon>
        <taxon>Culicoidea</taxon>
        <taxon>Culicidae</taxon>
        <taxon>Anophelinae</taxon>
        <taxon>Anopheles</taxon>
    </lineage>
</organism>
<comment type="subcellular location">
    <subcellularLocation>
        <location evidence="1">Nucleus</location>
    </subcellularLocation>
</comment>
<dbReference type="PRINTS" id="PR00065">
    <property type="entry name" value="TEADOMAIN"/>
</dbReference>
<dbReference type="GO" id="GO:0000981">
    <property type="term" value="F:DNA-binding transcription factor activity, RNA polymerase II-specific"/>
    <property type="evidence" value="ECO:0007669"/>
    <property type="project" value="TreeGrafter"/>
</dbReference>
<evidence type="ECO:0000256" key="6">
    <source>
        <dbReference type="PROSITE-ProRule" id="PRU00505"/>
    </source>
</evidence>
<dbReference type="InterPro" id="IPR038096">
    <property type="entry name" value="TEA/ATTS_sf"/>
</dbReference>
<keyword evidence="3" id="KW-0238">DNA-binding</keyword>
<dbReference type="PANTHER" id="PTHR11834:SF0">
    <property type="entry name" value="PROTEIN SCALLOPED"/>
    <property type="match status" value="1"/>
</dbReference>
<dbReference type="GO" id="GO:0005667">
    <property type="term" value="C:transcription regulator complex"/>
    <property type="evidence" value="ECO:0007669"/>
    <property type="project" value="TreeGrafter"/>
</dbReference>
<protein>
    <recommendedName>
        <fullName evidence="8">TEA domain-containing protein</fullName>
    </recommendedName>
</protein>
<dbReference type="Pfam" id="PF17725">
    <property type="entry name" value="YBD"/>
    <property type="match status" value="1"/>
</dbReference>
<dbReference type="EnsemblMetazoa" id="AMEC005819-RA">
    <property type="protein sequence ID" value="AMEC005819-PA"/>
    <property type="gene ID" value="AMEC005819"/>
</dbReference>